<keyword evidence="2" id="KW-0812">Transmembrane</keyword>
<dbReference type="InterPro" id="IPR003961">
    <property type="entry name" value="FN3_dom"/>
</dbReference>
<evidence type="ECO:0000256" key="3">
    <source>
        <dbReference type="ARBA" id="ARBA00022741"/>
    </source>
</evidence>
<feature type="domain" description="Fibronectin type-III" evidence="8">
    <location>
        <begin position="175"/>
        <end position="271"/>
    </location>
</feature>
<keyword evidence="7" id="KW-0675">Receptor</keyword>
<dbReference type="PANTHER" id="PTHR46877:SF14">
    <property type="entry name" value="RECEPTOR PROTEIN-TYROSINE KINASE"/>
    <property type="match status" value="1"/>
</dbReference>
<sequence>MAPNGSSNYAEVANTAGTTPINVLEILRIPGSADLPLLPETRYDFKAIAVNNVDICLAMPSSLEPAAAVSAWTSAVAVPGAPPAPYFLSATGGQIVLEIVPPTNMNGSILSGFSVMVNESVYDFVVAEQSVTHSIQFLMASSSYVVKVAATTNLGTTAWSDPITMATTAPTSPSSPQNVTATNITASSVTLQWSIPLDSGGADITGYDIVTTTAGSSATKHATTAPFEITGLVAKTVYTVEVTAINSLMKGGSRIGRQGISFETLTATAPSEPWGLTSAAGTGGSIEVSWNVPLQSGGTNLNDMLYNVTMFSIVPCYSLATEVDPCARCDIVKLQEGNEQYRRIIGANDRCKRPSTNQCPDGTSNCCLMSGVDSTALQCSHVAGVDRYRLALGSNSTVFQGLNHSTTYHFGVQAKNLIGASGLSTIAGLRTT</sequence>
<dbReference type="EMBL" id="GL376620">
    <property type="status" value="NOT_ANNOTATED_CDS"/>
    <property type="molecule type" value="Genomic_DNA"/>
</dbReference>
<accession>K3W7T3</accession>
<dbReference type="CDD" id="cd00063">
    <property type="entry name" value="FN3"/>
    <property type="match status" value="2"/>
</dbReference>
<dbReference type="InParanoid" id="K3W7T3"/>
<keyword evidence="6" id="KW-0472">Membrane</keyword>
<dbReference type="HOGENOM" id="CLU_636914_0_0_1"/>
<feature type="domain" description="Fibronectin type-III" evidence="8">
    <location>
        <begin position="81"/>
        <end position="171"/>
    </location>
</feature>
<evidence type="ECO:0000256" key="6">
    <source>
        <dbReference type="ARBA" id="ARBA00023136"/>
    </source>
</evidence>
<organism evidence="9 10">
    <name type="scientific">Globisporangium ultimum (strain ATCC 200006 / CBS 805.95 / DAOM BR144)</name>
    <name type="common">Pythium ultimum</name>
    <dbReference type="NCBI Taxonomy" id="431595"/>
    <lineage>
        <taxon>Eukaryota</taxon>
        <taxon>Sar</taxon>
        <taxon>Stramenopiles</taxon>
        <taxon>Oomycota</taxon>
        <taxon>Peronosporomycetes</taxon>
        <taxon>Pythiales</taxon>
        <taxon>Pythiaceae</taxon>
        <taxon>Globisporangium</taxon>
    </lineage>
</organism>
<dbReference type="GO" id="GO:0005524">
    <property type="term" value="F:ATP binding"/>
    <property type="evidence" value="ECO:0007669"/>
    <property type="project" value="UniProtKB-KW"/>
</dbReference>
<dbReference type="PANTHER" id="PTHR46877">
    <property type="entry name" value="EPH RECEPTOR A5"/>
    <property type="match status" value="1"/>
</dbReference>
<keyword evidence="4" id="KW-0067">ATP-binding</keyword>
<reference evidence="9" key="3">
    <citation type="submission" date="2015-02" db="UniProtKB">
        <authorList>
            <consortium name="EnsemblProtists"/>
        </authorList>
    </citation>
    <scope>IDENTIFICATION</scope>
    <source>
        <strain evidence="9">DAOM BR144</strain>
    </source>
</reference>
<evidence type="ECO:0000313" key="9">
    <source>
        <dbReference type="EnsemblProtists" id="PYU1_T001024"/>
    </source>
</evidence>
<reference evidence="10" key="2">
    <citation type="submission" date="2010-04" db="EMBL/GenBank/DDBJ databases">
        <authorList>
            <person name="Buell R."/>
            <person name="Hamilton J."/>
            <person name="Hostetler J."/>
        </authorList>
    </citation>
    <scope>NUCLEOTIDE SEQUENCE [LARGE SCALE GENOMIC DNA]</scope>
    <source>
        <strain evidence="10">DAOM:BR144</strain>
    </source>
</reference>
<dbReference type="PROSITE" id="PS50853">
    <property type="entry name" value="FN3"/>
    <property type="match status" value="2"/>
</dbReference>
<evidence type="ECO:0000256" key="5">
    <source>
        <dbReference type="ARBA" id="ARBA00022989"/>
    </source>
</evidence>
<dbReference type="InterPro" id="IPR013783">
    <property type="entry name" value="Ig-like_fold"/>
</dbReference>
<dbReference type="AlphaFoldDB" id="K3W7T3"/>
<dbReference type="EnsemblProtists" id="PYU1_T001024">
    <property type="protein sequence ID" value="PYU1_T001024"/>
    <property type="gene ID" value="PYU1_G001024"/>
</dbReference>
<dbReference type="GO" id="GO:0005005">
    <property type="term" value="F:transmembrane-ephrin receptor activity"/>
    <property type="evidence" value="ECO:0007669"/>
    <property type="project" value="TreeGrafter"/>
</dbReference>
<evidence type="ECO:0000256" key="2">
    <source>
        <dbReference type="ARBA" id="ARBA00022692"/>
    </source>
</evidence>
<reference evidence="10" key="1">
    <citation type="journal article" date="2010" name="Genome Biol.">
        <title>Genome sequence of the necrotrophic plant pathogen Pythium ultimum reveals original pathogenicity mechanisms and effector repertoire.</title>
        <authorList>
            <person name="Levesque C.A."/>
            <person name="Brouwer H."/>
            <person name="Cano L."/>
            <person name="Hamilton J.P."/>
            <person name="Holt C."/>
            <person name="Huitema E."/>
            <person name="Raffaele S."/>
            <person name="Robideau G.P."/>
            <person name="Thines M."/>
            <person name="Win J."/>
            <person name="Zerillo M.M."/>
            <person name="Beakes G.W."/>
            <person name="Boore J.L."/>
            <person name="Busam D."/>
            <person name="Dumas B."/>
            <person name="Ferriera S."/>
            <person name="Fuerstenberg S.I."/>
            <person name="Gachon C.M."/>
            <person name="Gaulin E."/>
            <person name="Govers F."/>
            <person name="Grenville-Briggs L."/>
            <person name="Horner N."/>
            <person name="Hostetler J."/>
            <person name="Jiang R.H."/>
            <person name="Johnson J."/>
            <person name="Krajaejun T."/>
            <person name="Lin H."/>
            <person name="Meijer H.J."/>
            <person name="Moore B."/>
            <person name="Morris P."/>
            <person name="Phuntmart V."/>
            <person name="Puiu D."/>
            <person name="Shetty J."/>
            <person name="Stajich J.E."/>
            <person name="Tripathy S."/>
            <person name="Wawra S."/>
            <person name="van West P."/>
            <person name="Whitty B.R."/>
            <person name="Coutinho P.M."/>
            <person name="Henrissat B."/>
            <person name="Martin F."/>
            <person name="Thomas P.D."/>
            <person name="Tyler B.M."/>
            <person name="De Vries R.P."/>
            <person name="Kamoun S."/>
            <person name="Yandell M."/>
            <person name="Tisserat N."/>
            <person name="Buell C.R."/>
        </authorList>
    </citation>
    <scope>NUCLEOTIDE SEQUENCE</scope>
    <source>
        <strain evidence="10">DAOM:BR144</strain>
    </source>
</reference>
<dbReference type="Pfam" id="PF00041">
    <property type="entry name" value="fn3"/>
    <property type="match status" value="1"/>
</dbReference>
<keyword evidence="5" id="KW-1133">Transmembrane helix</keyword>
<dbReference type="SUPFAM" id="SSF49265">
    <property type="entry name" value="Fibronectin type III"/>
    <property type="match status" value="2"/>
</dbReference>
<proteinExistence type="predicted"/>
<dbReference type="InterPro" id="IPR036116">
    <property type="entry name" value="FN3_sf"/>
</dbReference>
<dbReference type="OMA" id="IGANDRC"/>
<evidence type="ECO:0000256" key="4">
    <source>
        <dbReference type="ARBA" id="ARBA00022840"/>
    </source>
</evidence>
<name>K3W7T3_GLOUD</name>
<dbReference type="GO" id="GO:0005886">
    <property type="term" value="C:plasma membrane"/>
    <property type="evidence" value="ECO:0007669"/>
    <property type="project" value="TreeGrafter"/>
</dbReference>
<evidence type="ECO:0000256" key="7">
    <source>
        <dbReference type="ARBA" id="ARBA00023170"/>
    </source>
</evidence>
<evidence type="ECO:0000313" key="10">
    <source>
        <dbReference type="Proteomes" id="UP000019132"/>
    </source>
</evidence>
<dbReference type="STRING" id="431595.K3W7T3"/>
<keyword evidence="3" id="KW-0547">Nucleotide-binding</keyword>
<dbReference type="Gene3D" id="2.60.40.10">
    <property type="entry name" value="Immunoglobulins"/>
    <property type="match status" value="3"/>
</dbReference>
<comment type="subcellular location">
    <subcellularLocation>
        <location evidence="1">Membrane</location>
        <topology evidence="1">Single-pass membrane protein</topology>
    </subcellularLocation>
</comment>
<keyword evidence="10" id="KW-1185">Reference proteome</keyword>
<dbReference type="VEuPathDB" id="FungiDB:PYU1_G001024"/>
<dbReference type="SMART" id="SM00060">
    <property type="entry name" value="FN3"/>
    <property type="match status" value="3"/>
</dbReference>
<protein>
    <recommendedName>
        <fullName evidence="8">Fibronectin type-III domain-containing protein</fullName>
    </recommendedName>
</protein>
<dbReference type="Proteomes" id="UP000019132">
    <property type="component" value="Unassembled WGS sequence"/>
</dbReference>
<evidence type="ECO:0000259" key="8">
    <source>
        <dbReference type="PROSITE" id="PS50853"/>
    </source>
</evidence>
<evidence type="ECO:0000256" key="1">
    <source>
        <dbReference type="ARBA" id="ARBA00004167"/>
    </source>
</evidence>
<dbReference type="InterPro" id="IPR050449">
    <property type="entry name" value="Ephrin_rcpt_TKs"/>
</dbReference>